<organism evidence="10 11">
    <name type="scientific">Isosphaera pallida (strain ATCC 43644 / DSM 9630 / IS1B)</name>
    <dbReference type="NCBI Taxonomy" id="575540"/>
    <lineage>
        <taxon>Bacteria</taxon>
        <taxon>Pseudomonadati</taxon>
        <taxon>Planctomycetota</taxon>
        <taxon>Planctomycetia</taxon>
        <taxon>Isosphaerales</taxon>
        <taxon>Isosphaeraceae</taxon>
        <taxon>Isosphaera</taxon>
    </lineage>
</organism>
<dbReference type="InterPro" id="IPR032816">
    <property type="entry name" value="VTT_dom"/>
</dbReference>
<evidence type="ECO:0000256" key="4">
    <source>
        <dbReference type="ARBA" id="ARBA00022692"/>
    </source>
</evidence>
<dbReference type="PANTHER" id="PTHR30353:SF0">
    <property type="entry name" value="TRANSMEMBRANE PROTEIN"/>
    <property type="match status" value="1"/>
</dbReference>
<evidence type="ECO:0000313" key="11">
    <source>
        <dbReference type="Proteomes" id="UP000008631"/>
    </source>
</evidence>
<dbReference type="HOGENOM" id="CLU_044208_6_3_0"/>
<name>E8QWD9_ISOPI</name>
<dbReference type="OrthoDB" id="9813426at2"/>
<evidence type="ECO:0000256" key="6">
    <source>
        <dbReference type="ARBA" id="ARBA00023136"/>
    </source>
</evidence>
<dbReference type="InParanoid" id="E8QWD9"/>
<reference evidence="10 11" key="2">
    <citation type="journal article" date="2011" name="Stand. Genomic Sci.">
        <title>Complete genome sequence of Isosphaera pallida type strain (IS1B).</title>
        <authorList>
            <consortium name="US DOE Joint Genome Institute (JGI-PGF)"/>
            <person name="Goker M."/>
            <person name="Cleland D."/>
            <person name="Saunders E."/>
            <person name="Lapidus A."/>
            <person name="Nolan M."/>
            <person name="Lucas S."/>
            <person name="Hammon N."/>
            <person name="Deshpande S."/>
            <person name="Cheng J.F."/>
            <person name="Tapia R."/>
            <person name="Han C."/>
            <person name="Goodwin L."/>
            <person name="Pitluck S."/>
            <person name="Liolios K."/>
            <person name="Pagani I."/>
            <person name="Ivanova N."/>
            <person name="Mavromatis K."/>
            <person name="Pati A."/>
            <person name="Chen A."/>
            <person name="Palaniappan K."/>
            <person name="Land M."/>
            <person name="Hauser L."/>
            <person name="Chang Y.J."/>
            <person name="Jeffries C.D."/>
            <person name="Detter J.C."/>
            <person name="Beck B."/>
            <person name="Woyke T."/>
            <person name="Bristow J."/>
            <person name="Eisen J.A."/>
            <person name="Markowitz V."/>
            <person name="Hugenholtz P."/>
            <person name="Kyrpides N.C."/>
            <person name="Klenk H.P."/>
        </authorList>
    </citation>
    <scope>NUCLEOTIDE SEQUENCE [LARGE SCALE GENOMIC DNA]</scope>
    <source>
        <strain evidence="11">ATCC 43644 / DSM 9630 / IS1B</strain>
    </source>
</reference>
<protein>
    <submittedName>
        <fullName evidence="10">SNARE associated Golgi protein-like protein</fullName>
    </submittedName>
</protein>
<evidence type="ECO:0000313" key="10">
    <source>
        <dbReference type="EMBL" id="ADV60826.1"/>
    </source>
</evidence>
<dbReference type="eggNOG" id="COG0586">
    <property type="taxonomic scope" value="Bacteria"/>
</dbReference>
<evidence type="ECO:0000256" key="8">
    <source>
        <dbReference type="SAM" id="MobiDB-lite"/>
    </source>
</evidence>
<feature type="domain" description="VTT" evidence="9">
    <location>
        <begin position="41"/>
        <end position="166"/>
    </location>
</feature>
<proteinExistence type="inferred from homology"/>
<dbReference type="AlphaFoldDB" id="E8QWD9"/>
<keyword evidence="4 7" id="KW-0812">Transmembrane</keyword>
<dbReference type="GO" id="GO:0005886">
    <property type="term" value="C:plasma membrane"/>
    <property type="evidence" value="ECO:0007669"/>
    <property type="project" value="UniProtKB-SubCell"/>
</dbReference>
<feature type="transmembrane region" description="Helical" evidence="7">
    <location>
        <begin position="181"/>
        <end position="203"/>
    </location>
</feature>
<dbReference type="Proteomes" id="UP000008631">
    <property type="component" value="Chromosome"/>
</dbReference>
<accession>E8QWD9</accession>
<feature type="transmembrane region" description="Helical" evidence="7">
    <location>
        <begin position="20"/>
        <end position="41"/>
    </location>
</feature>
<dbReference type="EMBL" id="CP002353">
    <property type="protein sequence ID" value="ADV60826.1"/>
    <property type="molecule type" value="Genomic_DNA"/>
</dbReference>
<evidence type="ECO:0000256" key="3">
    <source>
        <dbReference type="ARBA" id="ARBA00022475"/>
    </source>
</evidence>
<evidence type="ECO:0000256" key="5">
    <source>
        <dbReference type="ARBA" id="ARBA00022989"/>
    </source>
</evidence>
<dbReference type="Pfam" id="PF09335">
    <property type="entry name" value="VTT_dom"/>
    <property type="match status" value="1"/>
</dbReference>
<dbReference type="FunCoup" id="E8QWD9">
    <property type="interactions" value="117"/>
</dbReference>
<feature type="transmembrane region" description="Helical" evidence="7">
    <location>
        <begin position="62"/>
        <end position="82"/>
    </location>
</feature>
<dbReference type="RefSeq" id="WP_013563115.1">
    <property type="nucleotide sequence ID" value="NC_014962.1"/>
</dbReference>
<gene>
    <name evidence="10" type="ordered locus">Isop_0229</name>
</gene>
<sequence>MLEYLEPILNLLKAEYVVAAGYTLMTIVVFVETGLLIGFCLPGDSLLVTAGLFAARGDLDITLINALLIPAAILGDTLGYWIGHHSGKRLFNRPSSLLFHPEHLIRAQEFYLRHGGKTIIIARFIPIMRTFAPVVAGMGSMPYTRFLVYNVAGGVFWVASLTLVGYFLGLQWPWLVKKLEYIIVFVVFLSILPMLIAGVKNWLTQRAASNRRAVAASEPSSSETVSVPRSAEAIES</sequence>
<keyword evidence="5 7" id="KW-1133">Transmembrane helix</keyword>
<evidence type="ECO:0000259" key="9">
    <source>
        <dbReference type="Pfam" id="PF09335"/>
    </source>
</evidence>
<evidence type="ECO:0000256" key="1">
    <source>
        <dbReference type="ARBA" id="ARBA00004651"/>
    </source>
</evidence>
<keyword evidence="6 7" id="KW-0472">Membrane</keyword>
<dbReference type="KEGG" id="ipa:Isop_0229"/>
<evidence type="ECO:0000256" key="7">
    <source>
        <dbReference type="RuleBase" id="RU367016"/>
    </source>
</evidence>
<comment type="subcellular location">
    <subcellularLocation>
        <location evidence="1 7">Cell membrane</location>
        <topology evidence="1 7">Multi-pass membrane protein</topology>
    </subcellularLocation>
</comment>
<reference key="1">
    <citation type="submission" date="2010-11" db="EMBL/GenBank/DDBJ databases">
        <title>The complete sequence of chromosome of Isophaera pallida ATCC 43644.</title>
        <authorList>
            <consortium name="US DOE Joint Genome Institute (JGI-PGF)"/>
            <person name="Lucas S."/>
            <person name="Copeland A."/>
            <person name="Lapidus A."/>
            <person name="Bruce D."/>
            <person name="Goodwin L."/>
            <person name="Pitluck S."/>
            <person name="Kyrpides N."/>
            <person name="Mavromatis K."/>
            <person name="Pagani I."/>
            <person name="Ivanova N."/>
            <person name="Saunders E."/>
            <person name="Brettin T."/>
            <person name="Detter J.C."/>
            <person name="Han C."/>
            <person name="Tapia R."/>
            <person name="Land M."/>
            <person name="Hauser L."/>
            <person name="Markowitz V."/>
            <person name="Cheng J.-F."/>
            <person name="Hugenholtz P."/>
            <person name="Woyke T."/>
            <person name="Wu D."/>
            <person name="Eisen J.A."/>
        </authorList>
    </citation>
    <scope>NUCLEOTIDE SEQUENCE</scope>
    <source>
        <strain>ATCC 43644</strain>
    </source>
</reference>
<keyword evidence="3 7" id="KW-1003">Cell membrane</keyword>
<dbReference type="PANTHER" id="PTHR30353">
    <property type="entry name" value="INNER MEMBRANE PROTEIN DEDA-RELATED"/>
    <property type="match status" value="1"/>
</dbReference>
<feature type="transmembrane region" description="Helical" evidence="7">
    <location>
        <begin position="146"/>
        <end position="169"/>
    </location>
</feature>
<keyword evidence="11" id="KW-1185">Reference proteome</keyword>
<feature type="region of interest" description="Disordered" evidence="8">
    <location>
        <begin position="215"/>
        <end position="236"/>
    </location>
</feature>
<evidence type="ECO:0000256" key="2">
    <source>
        <dbReference type="ARBA" id="ARBA00010792"/>
    </source>
</evidence>
<comment type="similarity">
    <text evidence="2 7">Belongs to the DedA family.</text>
</comment>
<dbReference type="InterPro" id="IPR032818">
    <property type="entry name" value="DedA-like"/>
</dbReference>